<name>A0A4Z0LYS1_9GAMM</name>
<keyword evidence="4" id="KW-1185">Reference proteome</keyword>
<dbReference type="GO" id="GO:0006635">
    <property type="term" value="P:fatty acid beta-oxidation"/>
    <property type="evidence" value="ECO:0007669"/>
    <property type="project" value="TreeGrafter"/>
</dbReference>
<dbReference type="SUPFAM" id="SSF54637">
    <property type="entry name" value="Thioesterase/thiol ester dehydrase-isomerase"/>
    <property type="match status" value="2"/>
</dbReference>
<evidence type="ECO:0000313" key="4">
    <source>
        <dbReference type="Proteomes" id="UP000298050"/>
    </source>
</evidence>
<reference evidence="3 4" key="1">
    <citation type="submission" date="2019-04" db="EMBL/GenBank/DDBJ databases">
        <title>Taxonomy of novel Haliea sp. from mangrove soil of West Coast of India.</title>
        <authorList>
            <person name="Verma A."/>
            <person name="Kumar P."/>
            <person name="Krishnamurthi S."/>
        </authorList>
    </citation>
    <scope>NUCLEOTIDE SEQUENCE [LARGE SCALE GENOMIC DNA]</scope>
    <source>
        <strain evidence="3 4">SAOS-164</strain>
    </source>
</reference>
<gene>
    <name evidence="3" type="ORF">E4634_13405</name>
</gene>
<evidence type="ECO:0000259" key="2">
    <source>
        <dbReference type="Pfam" id="PF22622"/>
    </source>
</evidence>
<dbReference type="PANTHER" id="PTHR13078">
    <property type="entry name" value="PEROXISOMAL MULTIFUNCTIONAL ENZYME TYPE 2-RELATED"/>
    <property type="match status" value="1"/>
</dbReference>
<organism evidence="3 4">
    <name type="scientific">Mangrovimicrobium sediminis</name>
    <dbReference type="NCBI Taxonomy" id="2562682"/>
    <lineage>
        <taxon>Bacteria</taxon>
        <taxon>Pseudomonadati</taxon>
        <taxon>Pseudomonadota</taxon>
        <taxon>Gammaproteobacteria</taxon>
        <taxon>Cellvibrionales</taxon>
        <taxon>Halieaceae</taxon>
        <taxon>Mangrovimicrobium</taxon>
    </lineage>
</organism>
<evidence type="ECO:0000259" key="1">
    <source>
        <dbReference type="Pfam" id="PF01575"/>
    </source>
</evidence>
<feature type="domain" description="Peroxisomal multifunctional enzyme type 2-like N-terminal" evidence="2">
    <location>
        <begin position="18"/>
        <end position="149"/>
    </location>
</feature>
<dbReference type="InterPro" id="IPR002539">
    <property type="entry name" value="MaoC-like_dom"/>
</dbReference>
<dbReference type="GO" id="GO:0004300">
    <property type="term" value="F:enoyl-CoA hydratase activity"/>
    <property type="evidence" value="ECO:0007669"/>
    <property type="project" value="TreeGrafter"/>
</dbReference>
<dbReference type="InterPro" id="IPR054357">
    <property type="entry name" value="MFE-2_N"/>
</dbReference>
<dbReference type="InterPro" id="IPR029069">
    <property type="entry name" value="HotDog_dom_sf"/>
</dbReference>
<dbReference type="GO" id="GO:0044594">
    <property type="term" value="F:17-beta-hydroxysteroid dehydrogenase (NAD+) activity"/>
    <property type="evidence" value="ECO:0007669"/>
    <property type="project" value="TreeGrafter"/>
</dbReference>
<evidence type="ECO:0000313" key="3">
    <source>
        <dbReference type="EMBL" id="TGD72523.1"/>
    </source>
</evidence>
<comment type="caution">
    <text evidence="3">The sequence shown here is derived from an EMBL/GenBank/DDBJ whole genome shotgun (WGS) entry which is preliminary data.</text>
</comment>
<protein>
    <submittedName>
        <fullName evidence="3">Enoyl-CoA hydratase</fullName>
    </submittedName>
</protein>
<dbReference type="AlphaFoldDB" id="A0A4Z0LYS1"/>
<dbReference type="PANTHER" id="PTHR13078:SF56">
    <property type="entry name" value="PEROXISOMAL MULTIFUNCTIONAL ENZYME TYPE 2"/>
    <property type="match status" value="1"/>
</dbReference>
<dbReference type="EMBL" id="SRLE01000009">
    <property type="protein sequence ID" value="TGD72523.1"/>
    <property type="molecule type" value="Genomic_DNA"/>
</dbReference>
<feature type="domain" description="MaoC-like" evidence="1">
    <location>
        <begin position="168"/>
        <end position="273"/>
    </location>
</feature>
<dbReference type="GO" id="GO:0003857">
    <property type="term" value="F:(3S)-3-hydroxyacyl-CoA dehydrogenase (NAD+) activity"/>
    <property type="evidence" value="ECO:0007669"/>
    <property type="project" value="TreeGrafter"/>
</dbReference>
<dbReference type="OrthoDB" id="9774179at2"/>
<sequence length="289" mass="31549">MSKYDHLIDQEMVNGHWSWDSDRALLYAVGVGAGLDDPLEELQFTTENTPGLPQQVIPSFATIMGLQSDWMELLGWQKVGLSPVGMVHGEQSVTLARPLPVSGTAHLSTILRQVYDKGSGALVVQETRITLADTNEYLGSTCSGIFAQGKGNFGGPRGPSGATGWDQPSRAPDVKITLPVGLNQSLVYRLSGDRHPHGTEPTRARADGFEKPILYGLGTYGFACRALLRGLCEGDVTRFGHMAGRFSKPVYPGDRLDTVIWRTEEGAVFQMIANGERVVLDRGVFRFRE</sequence>
<accession>A0A4Z0LYS1</accession>
<dbReference type="Pfam" id="PF01575">
    <property type="entry name" value="MaoC_dehydratas"/>
    <property type="match status" value="1"/>
</dbReference>
<dbReference type="Gene3D" id="3.10.129.10">
    <property type="entry name" value="Hotdog Thioesterase"/>
    <property type="match status" value="1"/>
</dbReference>
<dbReference type="RefSeq" id="WP_135444717.1">
    <property type="nucleotide sequence ID" value="NZ_SRLE01000009.1"/>
</dbReference>
<dbReference type="Pfam" id="PF22622">
    <property type="entry name" value="MFE-2_hydrat-2_N"/>
    <property type="match status" value="1"/>
</dbReference>
<proteinExistence type="predicted"/>
<dbReference type="Proteomes" id="UP000298050">
    <property type="component" value="Unassembled WGS sequence"/>
</dbReference>